<dbReference type="InterPro" id="IPR036663">
    <property type="entry name" value="Fumarylacetoacetase_C_sf"/>
</dbReference>
<dbReference type="AlphaFoldDB" id="A0A0B8NPZ4"/>
<keyword evidence="2" id="KW-1185">Reference proteome</keyword>
<organism evidence="1 2">
    <name type="scientific">Vibrio ishigakensis</name>
    <dbReference type="NCBI Taxonomy" id="1481914"/>
    <lineage>
        <taxon>Bacteria</taxon>
        <taxon>Pseudomonadati</taxon>
        <taxon>Pseudomonadota</taxon>
        <taxon>Gammaproteobacteria</taxon>
        <taxon>Vibrionales</taxon>
        <taxon>Vibrionaceae</taxon>
        <taxon>Vibrio</taxon>
    </lineage>
</organism>
<evidence type="ECO:0000313" key="2">
    <source>
        <dbReference type="Proteomes" id="UP000031671"/>
    </source>
</evidence>
<comment type="caution">
    <text evidence="1">The sequence shown here is derived from an EMBL/GenBank/DDBJ whole genome shotgun (WGS) entry which is preliminary data.</text>
</comment>
<name>A0A0B8NPZ4_9VIBR</name>
<evidence type="ECO:0000313" key="1">
    <source>
        <dbReference type="EMBL" id="GAM56031.1"/>
    </source>
</evidence>
<reference evidence="1 2" key="1">
    <citation type="submission" date="2015-01" db="EMBL/GenBank/DDBJ databases">
        <title>Vibrio sp. C1 JCM 19231 whole genome shotgun sequence.</title>
        <authorList>
            <person name="Sawabe T."/>
            <person name="Meirelles P."/>
            <person name="Feng G."/>
            <person name="Sayaka M."/>
            <person name="Hattori M."/>
            <person name="Ohkuma M."/>
        </authorList>
    </citation>
    <scope>NUCLEOTIDE SEQUENCE [LARGE SCALE GENOMIC DNA]</scope>
    <source>
        <strain evidence="2">JCM 19231</strain>
    </source>
</reference>
<dbReference type="InterPro" id="IPR043776">
    <property type="entry name" value="DUF5718"/>
</dbReference>
<dbReference type="Pfam" id="PF18985">
    <property type="entry name" value="DUF5718"/>
    <property type="match status" value="1"/>
</dbReference>
<dbReference type="EMBL" id="BBRZ01000022">
    <property type="protein sequence ID" value="GAM56031.1"/>
    <property type="molecule type" value="Genomic_DNA"/>
</dbReference>
<proteinExistence type="predicted"/>
<dbReference type="RefSeq" id="WP_261835009.1">
    <property type="nucleotide sequence ID" value="NZ_AP024881.1"/>
</dbReference>
<dbReference type="GO" id="GO:0003824">
    <property type="term" value="F:catalytic activity"/>
    <property type="evidence" value="ECO:0007669"/>
    <property type="project" value="InterPro"/>
</dbReference>
<protein>
    <submittedName>
        <fullName evidence="1">Uncharacterized protein</fullName>
    </submittedName>
</protein>
<dbReference type="Gene3D" id="3.90.850.10">
    <property type="entry name" value="Fumarylacetoacetase-like, C-terminal domain"/>
    <property type="match status" value="1"/>
</dbReference>
<dbReference type="Proteomes" id="UP000031671">
    <property type="component" value="Unassembled WGS sequence"/>
</dbReference>
<reference evidence="1 2" key="2">
    <citation type="submission" date="2015-01" db="EMBL/GenBank/DDBJ databases">
        <authorList>
            <consortium name="NBRP consortium"/>
            <person name="Sawabe T."/>
            <person name="Meirelles P."/>
            <person name="Feng G."/>
            <person name="Sayaka M."/>
            <person name="Hattori M."/>
            <person name="Ohkuma M."/>
        </authorList>
    </citation>
    <scope>NUCLEOTIDE SEQUENCE [LARGE SCALE GENOMIC DNA]</scope>
    <source>
        <strain evidence="2">JCM 19231</strain>
    </source>
</reference>
<accession>A0A0B8NPZ4</accession>
<gene>
    <name evidence="1" type="ORF">JCM19231_5668</name>
</gene>
<sequence length="257" mass="28702">MKCFSLGIIGNFSGHLSGAEKVTESTLPNGVFVVNGLTERTVSTGEKITFPPHGTNIQAEPEFVVKFKVEYADNKVAKFIPNAMTVGNDMTIRKLEGAQKIAERKAWGEASKGLATHWWPVSELETFTQEYKLISIVKRDGEYLDYTPVADPSELKIFYTEMCDWLTETVNTQQSEGILREILPQLEAAGYPEEIVVFCGAPNYTTWGETHFIEPYDEISIALINSKQTSVDIISDKIKSNALVNDDFVISYTQQVV</sequence>